<accession>A0ABU3H521</accession>
<sequence>MEKQENLRLPLKQEGAKAHTGGRFSVGLLWGILISIPLWISLLGWIMSFTK</sequence>
<comment type="caution">
    <text evidence="2">The sequence shown here is derived from an EMBL/GenBank/DDBJ whole genome shotgun (WGS) entry which is preliminary data.</text>
</comment>
<organism evidence="2 3">
    <name type="scientific">Paenibacillus forsythiae</name>
    <dbReference type="NCBI Taxonomy" id="365616"/>
    <lineage>
        <taxon>Bacteria</taxon>
        <taxon>Bacillati</taxon>
        <taxon>Bacillota</taxon>
        <taxon>Bacilli</taxon>
        <taxon>Bacillales</taxon>
        <taxon>Paenibacillaceae</taxon>
        <taxon>Paenibacillus</taxon>
    </lineage>
</organism>
<keyword evidence="1" id="KW-0812">Transmembrane</keyword>
<name>A0ABU3H521_9BACL</name>
<dbReference type="RefSeq" id="WP_198027713.1">
    <property type="nucleotide sequence ID" value="NZ_JAUSUY010000005.1"/>
</dbReference>
<keyword evidence="1" id="KW-0472">Membrane</keyword>
<dbReference type="EMBL" id="JAUSUY010000005">
    <property type="protein sequence ID" value="MDT3425922.1"/>
    <property type="molecule type" value="Genomic_DNA"/>
</dbReference>
<dbReference type="Proteomes" id="UP001248709">
    <property type="component" value="Unassembled WGS sequence"/>
</dbReference>
<keyword evidence="1" id="KW-1133">Transmembrane helix</keyword>
<evidence type="ECO:0000256" key="1">
    <source>
        <dbReference type="SAM" id="Phobius"/>
    </source>
</evidence>
<evidence type="ECO:0000313" key="2">
    <source>
        <dbReference type="EMBL" id="MDT3425922.1"/>
    </source>
</evidence>
<feature type="transmembrane region" description="Helical" evidence="1">
    <location>
        <begin position="21"/>
        <end position="47"/>
    </location>
</feature>
<protein>
    <submittedName>
        <fullName evidence="2">Membrane protein</fullName>
    </submittedName>
</protein>
<gene>
    <name evidence="2" type="ORF">J2Z22_001442</name>
</gene>
<reference evidence="2 3" key="1">
    <citation type="submission" date="2023-07" db="EMBL/GenBank/DDBJ databases">
        <title>Genomic Encyclopedia of Type Strains, Phase IV (KMG-IV): sequencing the most valuable type-strain genomes for metagenomic binning, comparative biology and taxonomic classification.</title>
        <authorList>
            <person name="Goeker M."/>
        </authorList>
    </citation>
    <scope>NUCLEOTIDE SEQUENCE [LARGE SCALE GENOMIC DNA]</scope>
    <source>
        <strain evidence="2 3">T98</strain>
    </source>
</reference>
<proteinExistence type="predicted"/>
<evidence type="ECO:0000313" key="3">
    <source>
        <dbReference type="Proteomes" id="UP001248709"/>
    </source>
</evidence>
<keyword evidence="3" id="KW-1185">Reference proteome</keyword>